<name>A0A7Y9RQH5_9ACTN</name>
<evidence type="ECO:0008006" key="4">
    <source>
        <dbReference type="Google" id="ProtNLM"/>
    </source>
</evidence>
<feature type="region of interest" description="Disordered" evidence="1">
    <location>
        <begin position="33"/>
        <end position="112"/>
    </location>
</feature>
<sequence>MKGKITLLAGAAVGYVLGARAGRERYETIKTQAGQAAEKVRQDPRVQEKAAQAQDLAKEKAAEATQAVKDKVGGSDGGSDGASSTSTPGTGTTSAAGTTGTTGTGTTGGTGA</sequence>
<proteinExistence type="predicted"/>
<protein>
    <recommendedName>
        <fullName evidence="4">YtxH domain-containing protein</fullName>
    </recommendedName>
</protein>
<comment type="caution">
    <text evidence="2">The sequence shown here is derived from an EMBL/GenBank/DDBJ whole genome shotgun (WGS) entry which is preliminary data.</text>
</comment>
<dbReference type="AlphaFoldDB" id="A0A7Y9RQH5"/>
<reference evidence="2 3" key="1">
    <citation type="submission" date="2020-07" db="EMBL/GenBank/DDBJ databases">
        <title>Sequencing the genomes of 1000 actinobacteria strains.</title>
        <authorList>
            <person name="Klenk H.-P."/>
        </authorList>
    </citation>
    <scope>NUCLEOTIDE SEQUENCE [LARGE SCALE GENOMIC DNA]</scope>
    <source>
        <strain evidence="2 3">DSM 24552</strain>
    </source>
</reference>
<dbReference type="Proteomes" id="UP000544110">
    <property type="component" value="Unassembled WGS sequence"/>
</dbReference>
<keyword evidence="3" id="KW-1185">Reference proteome</keyword>
<organism evidence="2 3">
    <name type="scientific">Nocardioides perillae</name>
    <dbReference type="NCBI Taxonomy" id="1119534"/>
    <lineage>
        <taxon>Bacteria</taxon>
        <taxon>Bacillati</taxon>
        <taxon>Actinomycetota</taxon>
        <taxon>Actinomycetes</taxon>
        <taxon>Propionibacteriales</taxon>
        <taxon>Nocardioidaceae</taxon>
        <taxon>Nocardioides</taxon>
    </lineage>
</organism>
<dbReference type="EMBL" id="JACCAC010000001">
    <property type="protein sequence ID" value="NYG54666.1"/>
    <property type="molecule type" value="Genomic_DNA"/>
</dbReference>
<dbReference type="RefSeq" id="WP_179517241.1">
    <property type="nucleotide sequence ID" value="NZ_JACCAC010000001.1"/>
</dbReference>
<evidence type="ECO:0000313" key="2">
    <source>
        <dbReference type="EMBL" id="NYG54666.1"/>
    </source>
</evidence>
<feature type="compositionally biased region" description="Basic and acidic residues" evidence="1">
    <location>
        <begin position="38"/>
        <end position="48"/>
    </location>
</feature>
<evidence type="ECO:0000313" key="3">
    <source>
        <dbReference type="Proteomes" id="UP000544110"/>
    </source>
</evidence>
<evidence type="ECO:0000256" key="1">
    <source>
        <dbReference type="SAM" id="MobiDB-lite"/>
    </source>
</evidence>
<feature type="compositionally biased region" description="Basic and acidic residues" evidence="1">
    <location>
        <begin position="56"/>
        <end position="73"/>
    </location>
</feature>
<feature type="compositionally biased region" description="Low complexity" evidence="1">
    <location>
        <begin position="81"/>
        <end position="99"/>
    </location>
</feature>
<accession>A0A7Y9RQH5</accession>
<feature type="compositionally biased region" description="Gly residues" evidence="1">
    <location>
        <begin position="100"/>
        <end position="112"/>
    </location>
</feature>
<gene>
    <name evidence="2" type="ORF">BJ989_000970</name>
</gene>